<feature type="transmembrane region" description="Helical" evidence="1">
    <location>
        <begin position="40"/>
        <end position="57"/>
    </location>
</feature>
<feature type="transmembrane region" description="Helical" evidence="1">
    <location>
        <begin position="199"/>
        <end position="218"/>
    </location>
</feature>
<keyword evidence="1" id="KW-0812">Transmembrane</keyword>
<evidence type="ECO:0000313" key="3">
    <source>
        <dbReference type="Proteomes" id="UP000069526"/>
    </source>
</evidence>
<keyword evidence="1" id="KW-0472">Membrane</keyword>
<feature type="transmembrane region" description="Helical" evidence="1">
    <location>
        <begin position="109"/>
        <end position="130"/>
    </location>
</feature>
<dbReference type="Proteomes" id="UP000069526">
    <property type="component" value="Unassembled WGS sequence"/>
</dbReference>
<feature type="transmembrane region" description="Helical" evidence="1">
    <location>
        <begin position="17"/>
        <end position="34"/>
    </location>
</feature>
<evidence type="ECO:0000256" key="1">
    <source>
        <dbReference type="SAM" id="Phobius"/>
    </source>
</evidence>
<protein>
    <submittedName>
        <fullName evidence="2">Polysaccharide biosynthesis protein cpsH(V)</fullName>
    </submittedName>
</protein>
<organism evidence="2 3">
    <name type="scientific">Streptococcus suis</name>
    <dbReference type="NCBI Taxonomy" id="1307"/>
    <lineage>
        <taxon>Bacteria</taxon>
        <taxon>Bacillati</taxon>
        <taxon>Bacillota</taxon>
        <taxon>Bacilli</taxon>
        <taxon>Lactobacillales</taxon>
        <taxon>Streptococcaceae</taxon>
        <taxon>Streptococcus</taxon>
    </lineage>
</organism>
<gene>
    <name evidence="2" type="primary">cpsH</name>
    <name evidence="2" type="ORF">ERS132539_01164</name>
</gene>
<proteinExistence type="predicted"/>
<feature type="transmembrane region" description="Helical" evidence="1">
    <location>
        <begin position="69"/>
        <end position="97"/>
    </location>
</feature>
<keyword evidence="1" id="KW-1133">Transmembrane helix</keyword>
<dbReference type="RefSeq" id="WP_044767709.1">
    <property type="nucleotide sequence ID" value="NZ_CEIH01000178.1"/>
</dbReference>
<sequence length="374" mass="43937">MPDNNSKIMLNVSKKNFFYLLSLFFITFAKGLGLDSSSDIYKAVFYLTTLFILWNVLKERWTKDEYKKLFIISVLLVLNFLFGKDITSIFSFVYLIGTKYVDIKSILKTLFWARFISFVSLITANAFGFVESRVILFYRNEQFVVRSDLGFGHPNLAQSSFALLVLLFCYLYRKKINIVTCSILALCNYFLYQQTLSRTSFYLVNLILLLFFFEKFFPNIIQKMIKYTKYIQPILLVLTVVLVKLLYLPFVQRLDILFTGRLAYSAIALNYGVSLFGHPFSAVSALFDNSYSMILYNSGLILTILFMYAYYKTSESYIQKKDNATLILFIAISLLLFFESYYVNTLFNLLFFFIFKELVWKTRPSKIKIRFRFV</sequence>
<feature type="transmembrane region" description="Helical" evidence="1">
    <location>
        <begin position="176"/>
        <end position="192"/>
    </location>
</feature>
<feature type="transmembrane region" description="Helical" evidence="1">
    <location>
        <begin position="323"/>
        <end position="343"/>
    </location>
</feature>
<dbReference type="EMBL" id="FIJK01000024">
    <property type="protein sequence ID" value="CYW30875.1"/>
    <property type="molecule type" value="Genomic_DNA"/>
</dbReference>
<evidence type="ECO:0000313" key="2">
    <source>
        <dbReference type="EMBL" id="CYW30875.1"/>
    </source>
</evidence>
<dbReference type="AlphaFoldDB" id="A0A0Z8NP40"/>
<reference evidence="2 3" key="1">
    <citation type="submission" date="2016-02" db="EMBL/GenBank/DDBJ databases">
        <authorList>
            <consortium name="Pathogen Informatics"/>
        </authorList>
    </citation>
    <scope>NUCLEOTIDE SEQUENCE [LARGE SCALE GENOMIC DNA]</scope>
    <source>
        <strain evidence="2 3">SS1013</strain>
    </source>
</reference>
<accession>A0A0Z8NP40</accession>
<feature type="transmembrane region" description="Helical" evidence="1">
    <location>
        <begin position="230"/>
        <end position="250"/>
    </location>
</feature>
<feature type="transmembrane region" description="Helical" evidence="1">
    <location>
        <begin position="262"/>
        <end position="287"/>
    </location>
</feature>
<name>A0A0Z8NP40_STRSU</name>
<feature type="transmembrane region" description="Helical" evidence="1">
    <location>
        <begin position="293"/>
        <end position="311"/>
    </location>
</feature>